<proteinExistence type="predicted"/>
<comment type="caution">
    <text evidence="1">The sequence shown here is derived from an EMBL/GenBank/DDBJ whole genome shotgun (WGS) entry which is preliminary data.</text>
</comment>
<dbReference type="InterPro" id="IPR018330">
    <property type="entry name" value="RecT_fam"/>
</dbReference>
<dbReference type="RefSeq" id="WP_257595226.1">
    <property type="nucleotide sequence ID" value="NZ_JANKHH010000003.1"/>
</dbReference>
<evidence type="ECO:0000313" key="1">
    <source>
        <dbReference type="EMBL" id="MCR2833462.1"/>
    </source>
</evidence>
<organism evidence="1 2">
    <name type="scientific">Parerythrobacter lacustris</name>
    <dbReference type="NCBI Taxonomy" id="2969984"/>
    <lineage>
        <taxon>Bacteria</taxon>
        <taxon>Pseudomonadati</taxon>
        <taxon>Pseudomonadota</taxon>
        <taxon>Alphaproteobacteria</taxon>
        <taxon>Sphingomonadales</taxon>
        <taxon>Erythrobacteraceae</taxon>
        <taxon>Parerythrobacter</taxon>
    </lineage>
</organism>
<accession>A0ABT1XSP9</accession>
<name>A0ABT1XSP9_9SPHN</name>
<protein>
    <submittedName>
        <fullName evidence="1">Recombinase RecT</fullName>
    </submittedName>
</protein>
<reference evidence="1 2" key="1">
    <citation type="submission" date="2022-08" db="EMBL/GenBank/DDBJ databases">
        <title>Polyphasic taxonomy analysis of Qipengyuania sp.RS5-5.</title>
        <authorList>
            <person name="Xamxidin M."/>
            <person name="Wu M."/>
        </authorList>
    </citation>
    <scope>NUCLEOTIDE SEQUENCE [LARGE SCALE GENOMIC DNA]</scope>
    <source>
        <strain evidence="1 2">RS5-5</strain>
    </source>
</reference>
<dbReference type="Proteomes" id="UP001206067">
    <property type="component" value="Unassembled WGS sequence"/>
</dbReference>
<dbReference type="EMBL" id="JANKHH010000003">
    <property type="protein sequence ID" value="MCR2833462.1"/>
    <property type="molecule type" value="Genomic_DNA"/>
</dbReference>
<dbReference type="Pfam" id="PF03837">
    <property type="entry name" value="RecT"/>
    <property type="match status" value="1"/>
</dbReference>
<sequence length="244" mass="27111">MTETKNQEGSTVAVVKAEITRQLAHPETVKALLDTTFKGLDEATMKRALLEGMLRGFQFPDFLKKDVYAIPYGGTYSLVTSIDYSRKIGMRSGVIGVSEPTYEMAADGTSPLSCSVTVKRRVGQDIGEFSAKVFFKEYTTSANLWKSKPLTMIAKVAEMHAYRKACPEELAQSFVEEEFQKPEAPVHTTAHDIDDLRLQLQSCLTMEALEKLWADIPGDAKNALKDDMERVKSIITSEAEATIQ</sequence>
<keyword evidence="2" id="KW-1185">Reference proteome</keyword>
<gene>
    <name evidence="1" type="ORF">NSO95_05865</name>
</gene>
<evidence type="ECO:0000313" key="2">
    <source>
        <dbReference type="Proteomes" id="UP001206067"/>
    </source>
</evidence>